<dbReference type="EMBL" id="CM000126">
    <property type="protein sequence ID" value="EEC71615.1"/>
    <property type="molecule type" value="Genomic_DNA"/>
</dbReference>
<dbReference type="HOGENOM" id="CLU_113048_0_0_1"/>
<dbReference type="AlphaFoldDB" id="B8AAH2"/>
<gene>
    <name evidence="2" type="ORF">OsI_04026</name>
</gene>
<keyword evidence="3" id="KW-1185">Reference proteome</keyword>
<name>B8AAH2_ORYSI</name>
<dbReference type="InterPro" id="IPR026960">
    <property type="entry name" value="RVT-Znf"/>
</dbReference>
<proteinExistence type="predicted"/>
<dbReference type="Pfam" id="PF13966">
    <property type="entry name" value="zf-RVT"/>
    <property type="match status" value="1"/>
</dbReference>
<evidence type="ECO:0000313" key="3">
    <source>
        <dbReference type="Proteomes" id="UP000007015"/>
    </source>
</evidence>
<sequence length="204" mass="23497">MPPSLDPETKGRCTLSTNRPLTARTTYDLSFSRLPDDPFVKPIWDNQAQVKCKIFLWTTHKRRIFTNERRAQRGLAASARCPFCSSDEDVEHLFLRCAEVATIWHTFDLDEQQIASLPQLEGVWDIPPPGQPATPRVWRTILLAVMWNIWKGRNNKVFNSVDEPATLVLRCCASDIDLWSHRCKNAESKQQLRNWASYLSVINS</sequence>
<evidence type="ECO:0000313" key="2">
    <source>
        <dbReference type="EMBL" id="EEC71615.1"/>
    </source>
</evidence>
<dbReference type="Gramene" id="BGIOSGA000675-TA">
    <property type="protein sequence ID" value="BGIOSGA000675-PA"/>
    <property type="gene ID" value="BGIOSGA000675"/>
</dbReference>
<reference evidence="2 3" key="1">
    <citation type="journal article" date="2005" name="PLoS Biol.">
        <title>The genomes of Oryza sativa: a history of duplications.</title>
        <authorList>
            <person name="Yu J."/>
            <person name="Wang J."/>
            <person name="Lin W."/>
            <person name="Li S."/>
            <person name="Li H."/>
            <person name="Zhou J."/>
            <person name="Ni P."/>
            <person name="Dong W."/>
            <person name="Hu S."/>
            <person name="Zeng C."/>
            <person name="Zhang J."/>
            <person name="Zhang Y."/>
            <person name="Li R."/>
            <person name="Xu Z."/>
            <person name="Li S."/>
            <person name="Li X."/>
            <person name="Zheng H."/>
            <person name="Cong L."/>
            <person name="Lin L."/>
            <person name="Yin J."/>
            <person name="Geng J."/>
            <person name="Li G."/>
            <person name="Shi J."/>
            <person name="Liu J."/>
            <person name="Lv H."/>
            <person name="Li J."/>
            <person name="Wang J."/>
            <person name="Deng Y."/>
            <person name="Ran L."/>
            <person name="Shi X."/>
            <person name="Wang X."/>
            <person name="Wu Q."/>
            <person name="Li C."/>
            <person name="Ren X."/>
            <person name="Wang J."/>
            <person name="Wang X."/>
            <person name="Li D."/>
            <person name="Liu D."/>
            <person name="Zhang X."/>
            <person name="Ji Z."/>
            <person name="Zhao W."/>
            <person name="Sun Y."/>
            <person name="Zhang Z."/>
            <person name="Bao J."/>
            <person name="Han Y."/>
            <person name="Dong L."/>
            <person name="Ji J."/>
            <person name="Chen P."/>
            <person name="Wu S."/>
            <person name="Liu J."/>
            <person name="Xiao Y."/>
            <person name="Bu D."/>
            <person name="Tan J."/>
            <person name="Yang L."/>
            <person name="Ye C."/>
            <person name="Zhang J."/>
            <person name="Xu J."/>
            <person name="Zhou Y."/>
            <person name="Yu Y."/>
            <person name="Zhang B."/>
            <person name="Zhuang S."/>
            <person name="Wei H."/>
            <person name="Liu B."/>
            <person name="Lei M."/>
            <person name="Yu H."/>
            <person name="Li Y."/>
            <person name="Xu H."/>
            <person name="Wei S."/>
            <person name="He X."/>
            <person name="Fang L."/>
            <person name="Zhang Z."/>
            <person name="Zhang Y."/>
            <person name="Huang X."/>
            <person name="Su Z."/>
            <person name="Tong W."/>
            <person name="Li J."/>
            <person name="Tong Z."/>
            <person name="Li S."/>
            <person name="Ye J."/>
            <person name="Wang L."/>
            <person name="Fang L."/>
            <person name="Lei T."/>
            <person name="Chen C."/>
            <person name="Chen H."/>
            <person name="Xu Z."/>
            <person name="Li H."/>
            <person name="Huang H."/>
            <person name="Zhang F."/>
            <person name="Xu H."/>
            <person name="Li N."/>
            <person name="Zhao C."/>
            <person name="Li S."/>
            <person name="Dong L."/>
            <person name="Huang Y."/>
            <person name="Li L."/>
            <person name="Xi Y."/>
            <person name="Qi Q."/>
            <person name="Li W."/>
            <person name="Zhang B."/>
            <person name="Hu W."/>
            <person name="Zhang Y."/>
            <person name="Tian X."/>
            <person name="Jiao Y."/>
            <person name="Liang X."/>
            <person name="Jin J."/>
            <person name="Gao L."/>
            <person name="Zheng W."/>
            <person name="Hao B."/>
            <person name="Liu S."/>
            <person name="Wang W."/>
            <person name="Yuan L."/>
            <person name="Cao M."/>
            <person name="McDermott J."/>
            <person name="Samudrala R."/>
            <person name="Wang J."/>
            <person name="Wong G.K."/>
            <person name="Yang H."/>
        </authorList>
    </citation>
    <scope>NUCLEOTIDE SEQUENCE [LARGE SCALE GENOMIC DNA]</scope>
    <source>
        <strain evidence="3">cv. 93-11</strain>
    </source>
</reference>
<dbReference type="OMA" id="RCCASDI"/>
<feature type="domain" description="Reverse transcriptase zinc-binding" evidence="1">
    <location>
        <begin position="23"/>
        <end position="104"/>
    </location>
</feature>
<accession>B8AAH2</accession>
<dbReference type="STRING" id="39946.B8AAH2"/>
<dbReference type="Proteomes" id="UP000007015">
    <property type="component" value="Chromosome 1"/>
</dbReference>
<evidence type="ECO:0000259" key="1">
    <source>
        <dbReference type="Pfam" id="PF13966"/>
    </source>
</evidence>
<organism evidence="2 3">
    <name type="scientific">Oryza sativa subsp. indica</name>
    <name type="common">Rice</name>
    <dbReference type="NCBI Taxonomy" id="39946"/>
    <lineage>
        <taxon>Eukaryota</taxon>
        <taxon>Viridiplantae</taxon>
        <taxon>Streptophyta</taxon>
        <taxon>Embryophyta</taxon>
        <taxon>Tracheophyta</taxon>
        <taxon>Spermatophyta</taxon>
        <taxon>Magnoliopsida</taxon>
        <taxon>Liliopsida</taxon>
        <taxon>Poales</taxon>
        <taxon>Poaceae</taxon>
        <taxon>BOP clade</taxon>
        <taxon>Oryzoideae</taxon>
        <taxon>Oryzeae</taxon>
        <taxon>Oryzinae</taxon>
        <taxon>Oryza</taxon>
        <taxon>Oryza sativa</taxon>
    </lineage>
</organism>
<protein>
    <recommendedName>
        <fullName evidence="1">Reverse transcriptase zinc-binding domain-containing protein</fullName>
    </recommendedName>
</protein>